<name>A0A0L0WB23_GOTPU</name>
<evidence type="ECO:0000313" key="3">
    <source>
        <dbReference type="Proteomes" id="UP000037267"/>
    </source>
</evidence>
<dbReference type="RefSeq" id="WP_082154133.1">
    <property type="nucleotide sequence ID" value="NZ_LGSS01000006.1"/>
</dbReference>
<evidence type="ECO:0000259" key="1">
    <source>
        <dbReference type="Pfam" id="PF20038"/>
    </source>
</evidence>
<keyword evidence="3" id="KW-1185">Reference proteome</keyword>
<sequence length="118" mass="13773">MDKETLYKIVHGQHNNPVEALAELYFKGKVTSEDISIRLTLPPALRVDAWRYIAQNEMITAQEACELWGLSDSTLRKVFFNIENGKSNKFKENEYRKSGKVWLISRSAMYREYGEPRI</sequence>
<dbReference type="Pfam" id="PF20038">
    <property type="entry name" value="HTH_59"/>
    <property type="match status" value="1"/>
</dbReference>
<reference evidence="3" key="1">
    <citation type="submission" date="2015-07" db="EMBL/GenBank/DDBJ databases">
        <title>Draft genome sequence of the purine-degrading Gottschalkia purinilyticum DSM 1384 (formerly Clostridium purinilyticum).</title>
        <authorList>
            <person name="Poehlein A."/>
            <person name="Schiel-Bengelsdorf B."/>
            <person name="Bengelsdorf F.R."/>
            <person name="Daniel R."/>
            <person name="Duerre P."/>
        </authorList>
    </citation>
    <scope>NUCLEOTIDE SEQUENCE [LARGE SCALE GENOMIC DNA]</scope>
    <source>
        <strain evidence="3">DSM 1384</strain>
    </source>
</reference>
<comment type="caution">
    <text evidence="2">The sequence shown here is derived from an EMBL/GenBank/DDBJ whole genome shotgun (WGS) entry which is preliminary data.</text>
</comment>
<evidence type="ECO:0000313" key="2">
    <source>
        <dbReference type="EMBL" id="KNF08515.1"/>
    </source>
</evidence>
<feature type="domain" description="Helix-turn-helix" evidence="1">
    <location>
        <begin position="56"/>
        <end position="115"/>
    </location>
</feature>
<dbReference type="InterPro" id="IPR045403">
    <property type="entry name" value="HTH_59_Firmicutes_type"/>
</dbReference>
<gene>
    <name evidence="2" type="ORF">CLPU_6c00010</name>
</gene>
<dbReference type="EMBL" id="LGSS01000006">
    <property type="protein sequence ID" value="KNF08515.1"/>
    <property type="molecule type" value="Genomic_DNA"/>
</dbReference>
<dbReference type="AlphaFoldDB" id="A0A0L0WB23"/>
<protein>
    <recommendedName>
        <fullName evidence="1">Helix-turn-helix domain-containing protein</fullName>
    </recommendedName>
</protein>
<dbReference type="Proteomes" id="UP000037267">
    <property type="component" value="Unassembled WGS sequence"/>
</dbReference>
<proteinExistence type="predicted"/>
<accession>A0A0L0WB23</accession>
<organism evidence="2 3">
    <name type="scientific">Gottschalkia purinilytica</name>
    <name type="common">Clostridium purinilyticum</name>
    <dbReference type="NCBI Taxonomy" id="1503"/>
    <lineage>
        <taxon>Bacteria</taxon>
        <taxon>Bacillati</taxon>
        <taxon>Bacillota</taxon>
        <taxon>Tissierellia</taxon>
        <taxon>Tissierellales</taxon>
        <taxon>Gottschalkiaceae</taxon>
        <taxon>Gottschalkia</taxon>
    </lineage>
</organism>